<organism evidence="2 3">
    <name type="scientific">Candidatus Sulfotelmatobacter kueseliae</name>
    <dbReference type="NCBI Taxonomy" id="2042962"/>
    <lineage>
        <taxon>Bacteria</taxon>
        <taxon>Pseudomonadati</taxon>
        <taxon>Acidobacteriota</taxon>
        <taxon>Terriglobia</taxon>
        <taxon>Terriglobales</taxon>
        <taxon>Candidatus Korobacteraceae</taxon>
        <taxon>Candidatus Sulfotelmatobacter</taxon>
    </lineage>
</organism>
<evidence type="ECO:0000313" key="2">
    <source>
        <dbReference type="EMBL" id="SPF44736.1"/>
    </source>
</evidence>
<dbReference type="AlphaFoldDB" id="A0A2U3KYH6"/>
<keyword evidence="1" id="KW-0732">Signal</keyword>
<feature type="signal peptide" evidence="1">
    <location>
        <begin position="1"/>
        <end position="22"/>
    </location>
</feature>
<protein>
    <submittedName>
        <fullName evidence="2">Uncharacterized protein</fullName>
    </submittedName>
</protein>
<evidence type="ECO:0000256" key="1">
    <source>
        <dbReference type="SAM" id="SignalP"/>
    </source>
</evidence>
<sequence length="389" mass="42039">MHKSVLALTVLLGAVLSLRAGAQTGSEAVAAGSVSAEVPVYRVSFERREAVQGISASSAIKLPFECTTDGTVFVSFVTVAAGVGLPAPPAPPPVRLVSVSPAGKGQTFELGQISDLYVSREVDHYVSESEVIFLVSAAREYRPEKRSYAMKGGGRGELTINAAEQHRYILIFSRDGTYRRTIEIEDLPLRIQNLGVFPSGVFLAYGYDPKDESPKLAMLKEDGTLLRPLQIQEAEVPESMIGKAAGAPPGVMARAQFVPEDRSIIIVQSESTFPLLEVSEGGTIRAIHPKLPKDSRIKALIPSDRNLYAIVGQPRADPASQGTIYELRPEDGNVLRRFDLSDGRAPSEIACIHEQQFLSLDYGDGKILPLIGSVESANAADQQKRRARD</sequence>
<accession>A0A2U3KYH6</accession>
<proteinExistence type="predicted"/>
<gene>
    <name evidence="2" type="ORF">SBA1_550101</name>
</gene>
<reference evidence="3" key="1">
    <citation type="submission" date="2018-02" db="EMBL/GenBank/DDBJ databases">
        <authorList>
            <person name="Hausmann B."/>
        </authorList>
    </citation>
    <scope>NUCLEOTIDE SEQUENCE [LARGE SCALE GENOMIC DNA]</scope>
    <source>
        <strain evidence="3">Peat soil MAG SbA1</strain>
    </source>
</reference>
<name>A0A2U3KYH6_9BACT</name>
<feature type="chain" id="PRO_5015513910" evidence="1">
    <location>
        <begin position="23"/>
        <end position="389"/>
    </location>
</feature>
<dbReference type="Proteomes" id="UP000238701">
    <property type="component" value="Unassembled WGS sequence"/>
</dbReference>
<dbReference type="EMBL" id="OMOD01000150">
    <property type="protein sequence ID" value="SPF44736.1"/>
    <property type="molecule type" value="Genomic_DNA"/>
</dbReference>
<evidence type="ECO:0000313" key="3">
    <source>
        <dbReference type="Proteomes" id="UP000238701"/>
    </source>
</evidence>